<dbReference type="SUPFAM" id="SSF82771">
    <property type="entry name" value="GIY-YIG endonuclease"/>
    <property type="match status" value="1"/>
</dbReference>
<dbReference type="EMBL" id="JBHUHU010000003">
    <property type="protein sequence ID" value="MFD2100276.1"/>
    <property type="molecule type" value="Genomic_DNA"/>
</dbReference>
<evidence type="ECO:0000256" key="1">
    <source>
        <dbReference type="SAM" id="Coils"/>
    </source>
</evidence>
<dbReference type="Proteomes" id="UP001597342">
    <property type="component" value="Unassembled WGS sequence"/>
</dbReference>
<name>A0ABW4XXL9_9FLAO</name>
<protein>
    <submittedName>
        <fullName evidence="2">GIY-YIG nuclease family protein</fullName>
    </submittedName>
</protein>
<organism evidence="2 3">
    <name type="scientific">Flagellimonas iocasae</name>
    <dbReference type="NCBI Taxonomy" id="2055905"/>
    <lineage>
        <taxon>Bacteria</taxon>
        <taxon>Pseudomonadati</taxon>
        <taxon>Bacteroidota</taxon>
        <taxon>Flavobacteriia</taxon>
        <taxon>Flavobacteriales</taxon>
        <taxon>Flavobacteriaceae</taxon>
        <taxon>Flagellimonas</taxon>
    </lineage>
</organism>
<accession>A0ABW4XXL9</accession>
<comment type="caution">
    <text evidence="2">The sequence shown here is derived from an EMBL/GenBank/DDBJ whole genome shotgun (WGS) entry which is preliminary data.</text>
</comment>
<dbReference type="CDD" id="cd10451">
    <property type="entry name" value="GIY-YIG_LuxR_like"/>
    <property type="match status" value="1"/>
</dbReference>
<gene>
    <name evidence="2" type="ORF">ACFSJE_10855</name>
</gene>
<proteinExistence type="predicted"/>
<reference evidence="3" key="1">
    <citation type="journal article" date="2019" name="Int. J. Syst. Evol. Microbiol.">
        <title>The Global Catalogue of Microorganisms (GCM) 10K type strain sequencing project: providing services to taxonomists for standard genome sequencing and annotation.</title>
        <authorList>
            <consortium name="The Broad Institute Genomics Platform"/>
            <consortium name="The Broad Institute Genome Sequencing Center for Infectious Disease"/>
            <person name="Wu L."/>
            <person name="Ma J."/>
        </authorList>
    </citation>
    <scope>NUCLEOTIDE SEQUENCE [LARGE SCALE GENOMIC DNA]</scope>
    <source>
        <strain evidence="3">JCM 3389</strain>
    </source>
</reference>
<dbReference type="RefSeq" id="WP_379830995.1">
    <property type="nucleotide sequence ID" value="NZ_JBHUHU010000003.1"/>
</dbReference>
<evidence type="ECO:0000313" key="3">
    <source>
        <dbReference type="Proteomes" id="UP001597342"/>
    </source>
</evidence>
<keyword evidence="1" id="KW-0175">Coiled coil</keyword>
<dbReference type="InterPro" id="IPR035901">
    <property type="entry name" value="GIY-YIG_endonuc_sf"/>
</dbReference>
<dbReference type="Gene3D" id="3.40.1440.10">
    <property type="entry name" value="GIY-YIG endonuclease"/>
    <property type="match status" value="1"/>
</dbReference>
<keyword evidence="3" id="KW-1185">Reference proteome</keyword>
<evidence type="ECO:0000313" key="2">
    <source>
        <dbReference type="EMBL" id="MFD2100276.1"/>
    </source>
</evidence>
<feature type="coiled-coil region" evidence="1">
    <location>
        <begin position="73"/>
        <end position="100"/>
    </location>
</feature>
<sequence length="126" mass="15256">MKTKKELKDEYKQLKFPMGVFQVKNVRNNKVLIDHSLDMESKWNRHKMELKFGNHRNKQLQKDWNEYGEESFVFEVLSELKKSEKENSNYNEELKTLQDMVIEELQLENTYTNKIGTTPFKFPMNF</sequence>